<evidence type="ECO:0000256" key="1">
    <source>
        <dbReference type="ARBA" id="ARBA00006184"/>
    </source>
</evidence>
<keyword evidence="2 5" id="KW-0235">DNA replication</keyword>
<dbReference type="InterPro" id="IPR036388">
    <property type="entry name" value="WH-like_DNA-bd_sf"/>
</dbReference>
<dbReference type="CDD" id="cd08768">
    <property type="entry name" value="Cdc6_C"/>
    <property type="match status" value="1"/>
</dbReference>
<name>A0A5E4LSA3_9ARCH</name>
<dbReference type="InterPro" id="IPR015163">
    <property type="entry name" value="Cdc6_C"/>
</dbReference>
<dbReference type="SMART" id="SM01074">
    <property type="entry name" value="Cdc6_C"/>
    <property type="match status" value="1"/>
</dbReference>
<evidence type="ECO:0000256" key="5">
    <source>
        <dbReference type="HAMAP-Rule" id="MF_01407"/>
    </source>
</evidence>
<dbReference type="InterPro" id="IPR049945">
    <property type="entry name" value="AAA_22"/>
</dbReference>
<dbReference type="GO" id="GO:0016887">
    <property type="term" value="F:ATP hydrolysis activity"/>
    <property type="evidence" value="ECO:0007669"/>
    <property type="project" value="InterPro"/>
</dbReference>
<evidence type="ECO:0000256" key="4">
    <source>
        <dbReference type="ARBA" id="ARBA00022840"/>
    </source>
</evidence>
<dbReference type="InterPro" id="IPR050311">
    <property type="entry name" value="ORC1/CDC6"/>
</dbReference>
<dbReference type="CDD" id="cd18139">
    <property type="entry name" value="HLD_clamp_RarA"/>
    <property type="match status" value="1"/>
</dbReference>
<dbReference type="SUPFAM" id="SSF52540">
    <property type="entry name" value="P-loop containing nucleoside triphosphate hydrolases"/>
    <property type="match status" value="1"/>
</dbReference>
<feature type="binding site" evidence="5">
    <location>
        <position position="214"/>
    </location>
    <ligand>
        <name>ATP</name>
        <dbReference type="ChEBI" id="CHEBI:30616"/>
    </ligand>
</feature>
<feature type="binding site" evidence="5">
    <location>
        <position position="202"/>
    </location>
    <ligand>
        <name>ATP</name>
        <dbReference type="ChEBI" id="CHEBI:30616"/>
    </ligand>
</feature>
<dbReference type="InterPro" id="IPR036390">
    <property type="entry name" value="WH_DNA-bd_sf"/>
</dbReference>
<evidence type="ECO:0000313" key="9">
    <source>
        <dbReference type="Proteomes" id="UP000789941"/>
    </source>
</evidence>
<dbReference type="InterPro" id="IPR027417">
    <property type="entry name" value="P-loop_NTPase"/>
</dbReference>
<accession>A0A5E4LSA3</accession>
<reference evidence="8 9" key="1">
    <citation type="submission" date="2019-08" db="EMBL/GenBank/DDBJ databases">
        <authorList>
            <person name="Vazquez-Campos X."/>
        </authorList>
    </citation>
    <scope>NUCLEOTIDE SEQUENCE [LARGE SCALE GENOMIC DNA]</scope>
    <source>
        <strain evidence="8">LFW-283_2</strain>
    </source>
</reference>
<feature type="domain" description="AAA+ ATPase" evidence="6">
    <location>
        <begin position="51"/>
        <end position="203"/>
    </location>
</feature>
<evidence type="ECO:0000259" key="6">
    <source>
        <dbReference type="SMART" id="SM00382"/>
    </source>
</evidence>
<feature type="binding site" evidence="5">
    <location>
        <begin position="63"/>
        <end position="67"/>
    </location>
    <ligand>
        <name>ATP</name>
        <dbReference type="ChEBI" id="CHEBI:30616"/>
    </ligand>
</feature>
<comment type="function">
    <text evidence="5">Involved in regulation of DNA replication.</text>
</comment>
<dbReference type="Pfam" id="PF13401">
    <property type="entry name" value="AAA_22"/>
    <property type="match status" value="1"/>
</dbReference>
<sequence length="397" mass="45182">MTSFDKILSEKTIFRDASVLSPHYVPKDLYFREQQLHDIMTILSSALKGQKPRNLIIYGKTGTGKTCTTKKVMDDFIQAKKEIRASIHYINCRIYNSRYRILQRILKDYVPELEKAGFGLPFLYEKLVDVASTGEQLVIILDEIDMIKDLDDLVYTLTRSNDEMKRGGVSIIGISNRLSFKDSLDPRSRSSLYETEMIFQPYTAEQLRKILEQRIHDAFVPGAIDSSAINLAAAITSQENGDARYALKLLNKAAEIVQQEKREKVSDTDVEAARKKVELDITLETINTLPEMHQLVLYAVANLTNSGSKYYRLEGTENTGILLSGEVYEEYERACKLSRKRPRSSRWYKEYLNDLEVLGLITTTPSGKGVRGQTTLIRLGPNPEQVMTILKKNLFGN</sequence>
<dbReference type="SUPFAM" id="SSF46785">
    <property type="entry name" value="Winged helix' DNA-binding domain"/>
    <property type="match status" value="1"/>
</dbReference>
<evidence type="ECO:0000256" key="2">
    <source>
        <dbReference type="ARBA" id="ARBA00022705"/>
    </source>
</evidence>
<dbReference type="GO" id="GO:0006260">
    <property type="term" value="P:DNA replication"/>
    <property type="evidence" value="ECO:0007669"/>
    <property type="project" value="UniProtKB-UniRule"/>
</dbReference>
<dbReference type="PANTHER" id="PTHR10763">
    <property type="entry name" value="CELL DIVISION CONTROL PROTEIN 6-RELATED"/>
    <property type="match status" value="1"/>
</dbReference>
<dbReference type="SMART" id="SM00382">
    <property type="entry name" value="AAA"/>
    <property type="match status" value="1"/>
</dbReference>
<proteinExistence type="inferred from homology"/>
<dbReference type="AlphaFoldDB" id="A0A5E4LSA3"/>
<dbReference type="GO" id="GO:0005524">
    <property type="term" value="F:ATP binding"/>
    <property type="evidence" value="ECO:0007669"/>
    <property type="project" value="UniProtKB-UniRule"/>
</dbReference>
<dbReference type="Pfam" id="PF22703">
    <property type="entry name" value="Cdc6_lid"/>
    <property type="match status" value="1"/>
</dbReference>
<dbReference type="InterPro" id="IPR003593">
    <property type="entry name" value="AAA+_ATPase"/>
</dbReference>
<evidence type="ECO:0000256" key="3">
    <source>
        <dbReference type="ARBA" id="ARBA00022741"/>
    </source>
</evidence>
<feature type="domain" description="Cdc6 C-terminal" evidence="7">
    <location>
        <begin position="297"/>
        <end position="390"/>
    </location>
</feature>
<gene>
    <name evidence="8" type="primary">cdc6</name>
    <name evidence="8" type="ORF">LFW2832_01195</name>
</gene>
<dbReference type="Gene3D" id="3.40.50.300">
    <property type="entry name" value="P-loop containing nucleotide triphosphate hydrolases"/>
    <property type="match status" value="1"/>
</dbReference>
<dbReference type="InterPro" id="IPR014277">
    <property type="entry name" value="Orc1/Cdc6_arc"/>
</dbReference>
<dbReference type="Pfam" id="PF09079">
    <property type="entry name" value="WHD_Cdc6"/>
    <property type="match status" value="1"/>
</dbReference>
<dbReference type="Gene3D" id="1.10.8.60">
    <property type="match status" value="1"/>
</dbReference>
<dbReference type="Proteomes" id="UP000789941">
    <property type="component" value="Unassembled WGS sequence"/>
</dbReference>
<dbReference type="InterPro" id="IPR055237">
    <property type="entry name" value="Cdc6_lid"/>
</dbReference>
<dbReference type="NCBIfam" id="TIGR02928">
    <property type="entry name" value="orc1/cdc6 family replication initiation protein"/>
    <property type="match status" value="1"/>
</dbReference>
<keyword evidence="3 5" id="KW-0547">Nucleotide-binding</keyword>
<protein>
    <recommendedName>
        <fullName evidence="5">ORC1-type DNA replication protein</fullName>
    </recommendedName>
</protein>
<organism evidence="8 9">
    <name type="scientific">Candidatus Bilamarchaeum dharawalense</name>
    <dbReference type="NCBI Taxonomy" id="2885759"/>
    <lineage>
        <taxon>Archaea</taxon>
        <taxon>Candidatus Micrarchaeota</taxon>
        <taxon>Candidatus Micrarchaeia</taxon>
        <taxon>Candidatus Anstonellales</taxon>
        <taxon>Candidatus Bilamarchaeaceae</taxon>
        <taxon>Candidatus Bilamarchaeum</taxon>
    </lineage>
</organism>
<comment type="similarity">
    <text evidence="1 5">Belongs to the CDC6/cdc18 family.</text>
</comment>
<evidence type="ECO:0000259" key="7">
    <source>
        <dbReference type="SMART" id="SM01074"/>
    </source>
</evidence>
<evidence type="ECO:0000313" key="8">
    <source>
        <dbReference type="EMBL" id="VVC02706.1"/>
    </source>
</evidence>
<dbReference type="HAMAP" id="MF_01407">
    <property type="entry name" value="ORC1_type_DNA_replic_protein"/>
    <property type="match status" value="1"/>
</dbReference>
<keyword evidence="4 5" id="KW-0067">ATP-binding</keyword>
<dbReference type="FunFam" id="1.10.8.60:FF:000073">
    <property type="entry name" value="ORC1-type DNA replication protein"/>
    <property type="match status" value="1"/>
</dbReference>
<comment type="caution">
    <text evidence="8">The sequence shown here is derived from an EMBL/GenBank/DDBJ whole genome shotgun (WGS) entry which is preliminary data.</text>
</comment>
<dbReference type="PANTHER" id="PTHR10763:SF26">
    <property type="entry name" value="CELL DIVISION CONTROL PROTEIN 6 HOMOLOG"/>
    <property type="match status" value="1"/>
</dbReference>
<dbReference type="Gene3D" id="1.10.10.10">
    <property type="entry name" value="Winged helix-like DNA-binding domain superfamily/Winged helix DNA-binding domain"/>
    <property type="match status" value="1"/>
</dbReference>
<dbReference type="EMBL" id="CABMJJ010000002">
    <property type="protein sequence ID" value="VVC02706.1"/>
    <property type="molecule type" value="Genomic_DNA"/>
</dbReference>